<dbReference type="Proteomes" id="UP000541444">
    <property type="component" value="Unassembled WGS sequence"/>
</dbReference>
<evidence type="ECO:0000313" key="2">
    <source>
        <dbReference type="Proteomes" id="UP000541444"/>
    </source>
</evidence>
<dbReference type="InterPro" id="IPR003386">
    <property type="entry name" value="LACT/PDAT_acylTrfase"/>
</dbReference>
<dbReference type="InterPro" id="IPR029058">
    <property type="entry name" value="AB_hydrolase_fold"/>
</dbReference>
<proteinExistence type="predicted"/>
<dbReference type="EMBL" id="JACGCM010000857">
    <property type="protein sequence ID" value="KAF6165219.1"/>
    <property type="molecule type" value="Genomic_DNA"/>
</dbReference>
<evidence type="ECO:0000313" key="1">
    <source>
        <dbReference type="EMBL" id="KAF6165219.1"/>
    </source>
</evidence>
<comment type="caution">
    <text evidence="1">The sequence shown here is derived from an EMBL/GenBank/DDBJ whole genome shotgun (WGS) entry which is preliminary data.</text>
</comment>
<dbReference type="Pfam" id="PF02450">
    <property type="entry name" value="LCAT"/>
    <property type="match status" value="1"/>
</dbReference>
<organism evidence="1 2">
    <name type="scientific">Kingdonia uniflora</name>
    <dbReference type="NCBI Taxonomy" id="39325"/>
    <lineage>
        <taxon>Eukaryota</taxon>
        <taxon>Viridiplantae</taxon>
        <taxon>Streptophyta</taxon>
        <taxon>Embryophyta</taxon>
        <taxon>Tracheophyta</taxon>
        <taxon>Spermatophyta</taxon>
        <taxon>Magnoliopsida</taxon>
        <taxon>Ranunculales</taxon>
        <taxon>Circaeasteraceae</taxon>
        <taxon>Kingdonia</taxon>
    </lineage>
</organism>
<dbReference type="SUPFAM" id="SSF53474">
    <property type="entry name" value="alpha/beta-Hydrolases"/>
    <property type="match status" value="1"/>
</dbReference>
<dbReference type="Gene3D" id="3.40.50.1820">
    <property type="entry name" value="alpha/beta hydrolase"/>
    <property type="match status" value="1"/>
</dbReference>
<protein>
    <submittedName>
        <fullName evidence="1">Uncharacterized protein</fullName>
    </submittedName>
</protein>
<sequence>MLTFASGYSLGVPLVDPLAVREEQRSSESNLWLLPSPKLFDPTKPLVITQNTTYFPRDIPRFLEDIGFSQGVQPYNSRILPLIEKLVAPEVPITCMIGTGVKTPDTLFYGRDGFDTQPEIIYGDGDGTVNLMSLLAVETEWSGNKNQVLKVIKIPQVSHTSILQDEVALKQITKEVHDINVNALRTVSMNIQNRVSTL</sequence>
<name>A0A7J7ND95_9MAGN</name>
<accession>A0A7J7ND95</accession>
<dbReference type="GO" id="GO:0008374">
    <property type="term" value="F:O-acyltransferase activity"/>
    <property type="evidence" value="ECO:0007669"/>
    <property type="project" value="InterPro"/>
</dbReference>
<dbReference type="GO" id="GO:0006629">
    <property type="term" value="P:lipid metabolic process"/>
    <property type="evidence" value="ECO:0007669"/>
    <property type="project" value="InterPro"/>
</dbReference>
<dbReference type="PANTHER" id="PTHR11440">
    <property type="entry name" value="LECITHIN-CHOLESTEROL ACYLTRANSFERASE-RELATED"/>
    <property type="match status" value="1"/>
</dbReference>
<gene>
    <name evidence="1" type="ORF">GIB67_030401</name>
</gene>
<dbReference type="OrthoDB" id="190846at2759"/>
<dbReference type="AlphaFoldDB" id="A0A7J7ND95"/>
<reference evidence="1 2" key="1">
    <citation type="journal article" date="2020" name="IScience">
        <title>Genome Sequencing of the Endangered Kingdonia uniflora (Circaeasteraceae, Ranunculales) Reveals Potential Mechanisms of Evolutionary Specialization.</title>
        <authorList>
            <person name="Sun Y."/>
            <person name="Deng T."/>
            <person name="Zhang A."/>
            <person name="Moore M.J."/>
            <person name="Landis J.B."/>
            <person name="Lin N."/>
            <person name="Zhang H."/>
            <person name="Zhang X."/>
            <person name="Huang J."/>
            <person name="Zhang X."/>
            <person name="Sun H."/>
            <person name="Wang H."/>
        </authorList>
    </citation>
    <scope>NUCLEOTIDE SEQUENCE [LARGE SCALE GENOMIC DNA]</scope>
    <source>
        <strain evidence="1">TB1705</strain>
        <tissue evidence="1">Leaf</tissue>
    </source>
</reference>
<keyword evidence="2" id="KW-1185">Reference proteome</keyword>